<organism evidence="3 4">
    <name type="scientific">Maritalea porphyrae</name>
    <dbReference type="NCBI Taxonomy" id="880732"/>
    <lineage>
        <taxon>Bacteria</taxon>
        <taxon>Pseudomonadati</taxon>
        <taxon>Pseudomonadota</taxon>
        <taxon>Alphaproteobacteria</taxon>
        <taxon>Hyphomicrobiales</taxon>
        <taxon>Devosiaceae</taxon>
        <taxon>Maritalea</taxon>
    </lineage>
</organism>
<proteinExistence type="predicted"/>
<evidence type="ECO:0000256" key="1">
    <source>
        <dbReference type="SAM" id="MobiDB-lite"/>
    </source>
</evidence>
<dbReference type="Gene3D" id="3.40.50.1820">
    <property type="entry name" value="alpha/beta hydrolase"/>
    <property type="match status" value="1"/>
</dbReference>
<protein>
    <submittedName>
        <fullName evidence="3">Lysophospholipase</fullName>
    </submittedName>
</protein>
<dbReference type="PANTHER" id="PTHR11614">
    <property type="entry name" value="PHOSPHOLIPASE-RELATED"/>
    <property type="match status" value="1"/>
</dbReference>
<accession>A0ABQ5UMG0</accession>
<dbReference type="Pfam" id="PF12146">
    <property type="entry name" value="Hydrolase_4"/>
    <property type="match status" value="1"/>
</dbReference>
<dbReference type="InterPro" id="IPR029058">
    <property type="entry name" value="AB_hydrolase_fold"/>
</dbReference>
<dbReference type="EMBL" id="BSNI01000001">
    <property type="protein sequence ID" value="GLQ16332.1"/>
    <property type="molecule type" value="Genomic_DNA"/>
</dbReference>
<gene>
    <name evidence="3" type="primary">pldB</name>
    <name evidence="3" type="ORF">GCM10007879_05810</name>
</gene>
<feature type="domain" description="Serine aminopeptidase S33" evidence="2">
    <location>
        <begin position="54"/>
        <end position="310"/>
    </location>
</feature>
<dbReference type="InterPro" id="IPR051044">
    <property type="entry name" value="MAG_DAG_Lipase"/>
</dbReference>
<evidence type="ECO:0000259" key="2">
    <source>
        <dbReference type="Pfam" id="PF12146"/>
    </source>
</evidence>
<name>A0ABQ5UMG0_9HYPH</name>
<dbReference type="SUPFAM" id="SSF53474">
    <property type="entry name" value="alpha/beta-Hydrolases"/>
    <property type="match status" value="1"/>
</dbReference>
<dbReference type="RefSeq" id="WP_284361903.1">
    <property type="nucleotide sequence ID" value="NZ_BSNI01000001.1"/>
</dbReference>
<reference evidence="3" key="2">
    <citation type="submission" date="2023-01" db="EMBL/GenBank/DDBJ databases">
        <title>Draft genome sequence of Maritalea porphyrae strain NBRC 107169.</title>
        <authorList>
            <person name="Sun Q."/>
            <person name="Mori K."/>
        </authorList>
    </citation>
    <scope>NUCLEOTIDE SEQUENCE</scope>
    <source>
        <strain evidence="3">NBRC 107169</strain>
    </source>
</reference>
<comment type="caution">
    <text evidence="3">The sequence shown here is derived from an EMBL/GenBank/DDBJ whole genome shotgun (WGS) entry which is preliminary data.</text>
</comment>
<dbReference type="InterPro" id="IPR022742">
    <property type="entry name" value="Hydrolase_4"/>
</dbReference>
<evidence type="ECO:0000313" key="4">
    <source>
        <dbReference type="Proteomes" id="UP001161405"/>
    </source>
</evidence>
<sequence>MSLVAKPSSVSQMDGPELANIPSNPVPEGARAGYFVTQDNVRLRYALFPALGQKKRGTVCLVQGRTEYIEKYFETIVDFQSRGFQVATFDWRGQGGSDRLIANPKLGYVEDFEDYVLDLVDFHAEILLPDCPPPYFLVGHSMGGLVSLLASTRDRLMFDRVFLSAPMVSVDTGLSLSTAATVLGVGKYLGLGRLPLNPWDFPHPSEATFPGNDITSDHGRYMRMVKTLDHRPDLEIAAPTIGWGAASFKAMMRANTSEFPSEVRLPVLMLAAASDSVVSTPAIEQLGISMRIGRHAVLPNARHEIFMETDAIRAQALAAFDAFITEQTKSF</sequence>
<reference evidence="3" key="1">
    <citation type="journal article" date="2014" name="Int. J. Syst. Evol. Microbiol.">
        <title>Complete genome of a new Firmicutes species belonging to the dominant human colonic microbiota ('Ruminococcus bicirculans') reveals two chromosomes and a selective capacity to utilize plant glucans.</title>
        <authorList>
            <consortium name="NISC Comparative Sequencing Program"/>
            <person name="Wegmann U."/>
            <person name="Louis P."/>
            <person name="Goesmann A."/>
            <person name="Henrissat B."/>
            <person name="Duncan S.H."/>
            <person name="Flint H.J."/>
        </authorList>
    </citation>
    <scope>NUCLEOTIDE SEQUENCE</scope>
    <source>
        <strain evidence="3">NBRC 107169</strain>
    </source>
</reference>
<keyword evidence="4" id="KW-1185">Reference proteome</keyword>
<dbReference type="Proteomes" id="UP001161405">
    <property type="component" value="Unassembled WGS sequence"/>
</dbReference>
<feature type="region of interest" description="Disordered" evidence="1">
    <location>
        <begin position="1"/>
        <end position="25"/>
    </location>
</feature>
<evidence type="ECO:0000313" key="3">
    <source>
        <dbReference type="EMBL" id="GLQ16332.1"/>
    </source>
</evidence>